<dbReference type="EMBL" id="SODA01000010">
    <property type="protein sequence ID" value="TDW04335.1"/>
    <property type="molecule type" value="Genomic_DNA"/>
</dbReference>
<dbReference type="CDD" id="cd16936">
    <property type="entry name" value="HATPase_RsbW-like"/>
    <property type="match status" value="1"/>
</dbReference>
<dbReference type="InterPro" id="IPR036890">
    <property type="entry name" value="HATPase_C_sf"/>
</dbReference>
<organism evidence="2 3">
    <name type="scientific">Halanaerobium saccharolyticum</name>
    <dbReference type="NCBI Taxonomy" id="43595"/>
    <lineage>
        <taxon>Bacteria</taxon>
        <taxon>Bacillati</taxon>
        <taxon>Bacillota</taxon>
        <taxon>Clostridia</taxon>
        <taxon>Halanaerobiales</taxon>
        <taxon>Halanaerobiaceae</taxon>
        <taxon>Halanaerobium</taxon>
    </lineage>
</organism>
<evidence type="ECO:0000313" key="3">
    <source>
        <dbReference type="Proteomes" id="UP000294697"/>
    </source>
</evidence>
<evidence type="ECO:0000313" key="2">
    <source>
        <dbReference type="EMBL" id="TDW04335.1"/>
    </source>
</evidence>
<dbReference type="Proteomes" id="UP000294697">
    <property type="component" value="Unassembled WGS sequence"/>
</dbReference>
<dbReference type="GO" id="GO:0016301">
    <property type="term" value="F:kinase activity"/>
    <property type="evidence" value="ECO:0007669"/>
    <property type="project" value="UniProtKB-KW"/>
</dbReference>
<feature type="domain" description="Histidine kinase/HSP90-like ATPase" evidence="1">
    <location>
        <begin position="42"/>
        <end position="139"/>
    </location>
</feature>
<gene>
    <name evidence="2" type="ORF">C8C77_11033</name>
</gene>
<name>A0A4R7Z2N2_9FIRM</name>
<dbReference type="Pfam" id="PF13581">
    <property type="entry name" value="HATPase_c_2"/>
    <property type="match status" value="1"/>
</dbReference>
<keyword evidence="2" id="KW-0808">Transferase</keyword>
<dbReference type="RefSeq" id="WP_111572258.1">
    <property type="nucleotide sequence ID" value="NZ_QLME01000011.1"/>
</dbReference>
<dbReference type="Gene3D" id="3.30.565.10">
    <property type="entry name" value="Histidine kinase-like ATPase, C-terminal domain"/>
    <property type="match status" value="1"/>
</dbReference>
<comment type="caution">
    <text evidence="2">The sequence shown here is derived from an EMBL/GenBank/DDBJ whole genome shotgun (WGS) entry which is preliminary data.</text>
</comment>
<dbReference type="InterPro" id="IPR003594">
    <property type="entry name" value="HATPase_dom"/>
</dbReference>
<accession>A0A4R7Z2N2</accession>
<evidence type="ECO:0000259" key="1">
    <source>
        <dbReference type="Pfam" id="PF13581"/>
    </source>
</evidence>
<dbReference type="SUPFAM" id="SSF55874">
    <property type="entry name" value="ATPase domain of HSP90 chaperone/DNA topoisomerase II/histidine kinase"/>
    <property type="match status" value="1"/>
</dbReference>
<keyword evidence="2" id="KW-0418">Kinase</keyword>
<proteinExistence type="predicted"/>
<dbReference type="AlphaFoldDB" id="A0A4R7Z2N2"/>
<dbReference type="OrthoDB" id="254943at2"/>
<reference evidence="2 3" key="1">
    <citation type="submission" date="2019-03" db="EMBL/GenBank/DDBJ databases">
        <title>Subsurface microbial communities from deep shales in Ohio and West Virginia, USA.</title>
        <authorList>
            <person name="Wrighton K."/>
        </authorList>
    </citation>
    <scope>NUCLEOTIDE SEQUENCE [LARGE SCALE GENOMIC DNA]</scope>
    <source>
        <strain evidence="2 3">MSL9.2</strain>
    </source>
</reference>
<protein>
    <submittedName>
        <fullName evidence="2">Serine/threonine-protein kinase RsbW</fullName>
    </submittedName>
</protein>
<sequence length="142" mass="15930">MQSSRVEKNYEIACKAEEISPLLEKIFLELDNSAVSAAEIKFCLEIAAREMLANAIEHGYALAAEKNGRLKNFKIKLELQICSEKIVFKVKDPGPGFDWENCDLEIKPSFAEKGRGLKMINQVSDQMKFNSAGNKITAVFKL</sequence>